<name>A0A6A5EXM5_PERFL</name>
<reference evidence="1 2" key="1">
    <citation type="submission" date="2019-06" db="EMBL/GenBank/DDBJ databases">
        <title>A chromosome-scale genome assembly of the European perch, Perca fluviatilis.</title>
        <authorList>
            <person name="Roques C."/>
            <person name="Zahm M."/>
            <person name="Cabau C."/>
            <person name="Klopp C."/>
            <person name="Bouchez O."/>
            <person name="Donnadieu C."/>
            <person name="Kuhl H."/>
            <person name="Gislard M."/>
            <person name="Guendouz S."/>
            <person name="Journot L."/>
            <person name="Haffray P."/>
            <person name="Bestin A."/>
            <person name="Morvezen R."/>
            <person name="Feron R."/>
            <person name="Wen M."/>
            <person name="Jouanno E."/>
            <person name="Herpin A."/>
            <person name="Schartl M."/>
            <person name="Postlethwait J."/>
            <person name="Schaerlinger B."/>
            <person name="Chardard D."/>
            <person name="Lecocq T."/>
            <person name="Poncet C."/>
            <person name="Jaffrelo L."/>
            <person name="Lampietro C."/>
            <person name="Guiguen Y."/>
        </authorList>
    </citation>
    <scope>NUCLEOTIDE SEQUENCE [LARGE SCALE GENOMIC DNA]</scope>
    <source>
        <tissue evidence="1">Blood</tissue>
    </source>
</reference>
<dbReference type="AlphaFoldDB" id="A0A6A5EXM5"/>
<gene>
    <name evidence="1" type="ORF">PFLUV_G00168990</name>
</gene>
<proteinExistence type="predicted"/>
<keyword evidence="2" id="KW-1185">Reference proteome</keyword>
<protein>
    <submittedName>
        <fullName evidence="1">Uncharacterized protein</fullName>
    </submittedName>
</protein>
<evidence type="ECO:0000313" key="1">
    <source>
        <dbReference type="EMBL" id="KAF1380913.1"/>
    </source>
</evidence>
<organism evidence="1 2">
    <name type="scientific">Perca fluviatilis</name>
    <name type="common">European perch</name>
    <dbReference type="NCBI Taxonomy" id="8168"/>
    <lineage>
        <taxon>Eukaryota</taxon>
        <taxon>Metazoa</taxon>
        <taxon>Chordata</taxon>
        <taxon>Craniata</taxon>
        <taxon>Vertebrata</taxon>
        <taxon>Euteleostomi</taxon>
        <taxon>Actinopterygii</taxon>
        <taxon>Neopterygii</taxon>
        <taxon>Teleostei</taxon>
        <taxon>Neoteleostei</taxon>
        <taxon>Acanthomorphata</taxon>
        <taxon>Eupercaria</taxon>
        <taxon>Perciformes</taxon>
        <taxon>Percoidei</taxon>
        <taxon>Percidae</taxon>
        <taxon>Percinae</taxon>
        <taxon>Perca</taxon>
    </lineage>
</organism>
<comment type="caution">
    <text evidence="1">The sequence shown here is derived from an EMBL/GenBank/DDBJ whole genome shotgun (WGS) entry which is preliminary data.</text>
</comment>
<accession>A0A6A5EXM5</accession>
<evidence type="ECO:0000313" key="2">
    <source>
        <dbReference type="Proteomes" id="UP000465112"/>
    </source>
</evidence>
<dbReference type="Proteomes" id="UP000465112">
    <property type="component" value="Chromosome 14"/>
</dbReference>
<sequence length="358" mass="39672">MSLCQIRLGAVTSSSAVTLPFLPNQRSRGAWGALLPSLPRPLSLDKVNAAVNSLLAPGSATNSLTQTVITSHALTPVLLTPSPLPSTIHFWSTLSPIAPRSPAKLSFQDTTVPGYTVHRVLRDYHRCTVHRVHSTLRDTLTRDTLYTGHANRVHSAGTPQLRTYGTTSPRAHITEFHYQGHTPYHSRGTGTQYWTPGPRAPVTRVTTTAGNLRAHIYTIWYTGCTTGTTDGFWDCTRVPHTGEHPTGNSRPGTHSFHRTPRYTRYGVHGTRGHYWIVTVNGNCYRDTYQGLTPRRLSWVLSLGFLVWGQSFGVVRPLRFLGWSLGSESWDSWGQSWGRPWVPLRGGHRTLATTPRAGP</sequence>
<dbReference type="EMBL" id="VHII01000014">
    <property type="protein sequence ID" value="KAF1380913.1"/>
    <property type="molecule type" value="Genomic_DNA"/>
</dbReference>